<dbReference type="SUPFAM" id="SSF54909">
    <property type="entry name" value="Dimeric alpha+beta barrel"/>
    <property type="match status" value="1"/>
</dbReference>
<proteinExistence type="predicted"/>
<accession>A0ABP5AZN7</accession>
<dbReference type="Proteomes" id="UP001500784">
    <property type="component" value="Unassembled WGS sequence"/>
</dbReference>
<evidence type="ECO:0000313" key="4">
    <source>
        <dbReference type="Proteomes" id="UP001500784"/>
    </source>
</evidence>
<dbReference type="InterPro" id="IPR044662">
    <property type="entry name" value="HS1/DABB1-like"/>
</dbReference>
<evidence type="ECO:0000259" key="2">
    <source>
        <dbReference type="PROSITE" id="PS51502"/>
    </source>
</evidence>
<keyword evidence="4" id="KW-1185">Reference proteome</keyword>
<dbReference type="InterPro" id="IPR011008">
    <property type="entry name" value="Dimeric_a/b-barrel"/>
</dbReference>
<gene>
    <name evidence="3" type="ORF">GCM10009688_30120</name>
</gene>
<dbReference type="SMART" id="SM00886">
    <property type="entry name" value="Dabb"/>
    <property type="match status" value="1"/>
</dbReference>
<dbReference type="PROSITE" id="PS51502">
    <property type="entry name" value="S_R_A_B_BARREL"/>
    <property type="match status" value="1"/>
</dbReference>
<dbReference type="PANTHER" id="PTHR33178">
    <property type="match status" value="1"/>
</dbReference>
<feature type="domain" description="Stress-response A/B barrel" evidence="2">
    <location>
        <begin position="3"/>
        <end position="96"/>
    </location>
</feature>
<dbReference type="RefSeq" id="WP_152228509.1">
    <property type="nucleotide sequence ID" value="NZ_BAAALV010000007.1"/>
</dbReference>
<organism evidence="3 4">
    <name type="scientific">Arthrobacter gandavensis</name>
    <dbReference type="NCBI Taxonomy" id="169960"/>
    <lineage>
        <taxon>Bacteria</taxon>
        <taxon>Bacillati</taxon>
        <taxon>Actinomycetota</taxon>
        <taxon>Actinomycetes</taxon>
        <taxon>Micrococcales</taxon>
        <taxon>Micrococcaceae</taxon>
        <taxon>Arthrobacter</taxon>
    </lineage>
</organism>
<comment type="caution">
    <text evidence="3">The sequence shown here is derived from an EMBL/GenBank/DDBJ whole genome shotgun (WGS) entry which is preliminary data.</text>
</comment>
<protein>
    <recommendedName>
        <fullName evidence="2">Stress-response A/B barrel domain-containing protein</fullName>
    </recommendedName>
</protein>
<dbReference type="Pfam" id="PF07876">
    <property type="entry name" value="Dabb"/>
    <property type="match status" value="1"/>
</dbReference>
<dbReference type="InterPro" id="IPR013097">
    <property type="entry name" value="Dabb"/>
</dbReference>
<dbReference type="Gene3D" id="3.30.70.100">
    <property type="match status" value="1"/>
</dbReference>
<sequence>MAFRHIGLLTLRPDADPAAAEAILAGLAALQDLVPGVESVQAARDAGLKDGNADIHFEVAFADEAAWRAYQSHPAHVALVQEHIAPAITAKAFVQVRG</sequence>
<dbReference type="EMBL" id="BAAALV010000007">
    <property type="protein sequence ID" value="GAA1922997.1"/>
    <property type="molecule type" value="Genomic_DNA"/>
</dbReference>
<evidence type="ECO:0000256" key="1">
    <source>
        <dbReference type="ARBA" id="ARBA00011738"/>
    </source>
</evidence>
<name>A0ABP5AZN7_9MICC</name>
<evidence type="ECO:0000313" key="3">
    <source>
        <dbReference type="EMBL" id="GAA1922997.1"/>
    </source>
</evidence>
<dbReference type="PANTHER" id="PTHR33178:SF10">
    <property type="entry name" value="STRESS-RESPONSE A_B BARREL DOMAIN-CONTAINING PROTEIN"/>
    <property type="match status" value="1"/>
</dbReference>
<comment type="subunit">
    <text evidence="1">Homodimer.</text>
</comment>
<reference evidence="4" key="1">
    <citation type="journal article" date="2019" name="Int. J. Syst. Evol. Microbiol.">
        <title>The Global Catalogue of Microorganisms (GCM) 10K type strain sequencing project: providing services to taxonomists for standard genome sequencing and annotation.</title>
        <authorList>
            <consortium name="The Broad Institute Genomics Platform"/>
            <consortium name="The Broad Institute Genome Sequencing Center for Infectious Disease"/>
            <person name="Wu L."/>
            <person name="Ma J."/>
        </authorList>
    </citation>
    <scope>NUCLEOTIDE SEQUENCE [LARGE SCALE GENOMIC DNA]</scope>
    <source>
        <strain evidence="4">JCM 13316</strain>
    </source>
</reference>